<evidence type="ECO:0000313" key="3">
    <source>
        <dbReference type="Proteomes" id="UP000011991"/>
    </source>
</evidence>
<sequence>MAIPSDKNGLRQKDENQKDSTIQREPRSLGVRERSFGDRNPLVASDFKAGN</sequence>
<comment type="caution">
    <text evidence="2">The sequence shown here is derived from an EMBL/GenBank/DDBJ whole genome shotgun (WGS) entry which is preliminary data.</text>
</comment>
<protein>
    <submittedName>
        <fullName evidence="2">Uncharacterized protein</fullName>
    </submittedName>
</protein>
<reference evidence="2 3" key="1">
    <citation type="journal article" date="2013" name="Mar. Genomics">
        <title>Expression of sulfatases in Rhodopirellula baltica and the diversity of sulfatases in the genus Rhodopirellula.</title>
        <authorList>
            <person name="Wegner C.E."/>
            <person name="Richter-Heitmann T."/>
            <person name="Klindworth A."/>
            <person name="Klockow C."/>
            <person name="Richter M."/>
            <person name="Achstetter T."/>
            <person name="Glockner F.O."/>
            <person name="Harder J."/>
        </authorList>
    </citation>
    <scope>NUCLEOTIDE SEQUENCE [LARGE SCALE GENOMIC DNA]</scope>
    <source>
        <strain evidence="2 3">SM1</strain>
    </source>
</reference>
<proteinExistence type="predicted"/>
<organism evidence="2 3">
    <name type="scientific">Rhodopirellula maiorica SM1</name>
    <dbReference type="NCBI Taxonomy" id="1265738"/>
    <lineage>
        <taxon>Bacteria</taxon>
        <taxon>Pseudomonadati</taxon>
        <taxon>Planctomycetota</taxon>
        <taxon>Planctomycetia</taxon>
        <taxon>Pirellulales</taxon>
        <taxon>Pirellulaceae</taxon>
        <taxon>Novipirellula</taxon>
    </lineage>
</organism>
<accession>M5RQS7</accession>
<keyword evidence="3" id="KW-1185">Reference proteome</keyword>
<feature type="region of interest" description="Disordered" evidence="1">
    <location>
        <begin position="1"/>
        <end position="51"/>
    </location>
</feature>
<name>M5RQS7_9BACT</name>
<evidence type="ECO:0000313" key="2">
    <source>
        <dbReference type="EMBL" id="EMI21576.1"/>
    </source>
</evidence>
<dbReference type="Proteomes" id="UP000011991">
    <property type="component" value="Unassembled WGS sequence"/>
</dbReference>
<dbReference type="EMBL" id="ANOG01000227">
    <property type="protein sequence ID" value="EMI21576.1"/>
    <property type="molecule type" value="Genomic_DNA"/>
</dbReference>
<feature type="compositionally biased region" description="Basic and acidic residues" evidence="1">
    <location>
        <begin position="8"/>
        <end position="37"/>
    </location>
</feature>
<gene>
    <name evidence="2" type="ORF">RMSM_01494</name>
</gene>
<dbReference type="AlphaFoldDB" id="M5RQS7"/>
<evidence type="ECO:0000256" key="1">
    <source>
        <dbReference type="SAM" id="MobiDB-lite"/>
    </source>
</evidence>